<dbReference type="GO" id="GO:0015031">
    <property type="term" value="P:protein transport"/>
    <property type="evidence" value="ECO:0007669"/>
    <property type="project" value="UniProtKB-KW"/>
</dbReference>
<organism evidence="9 10">
    <name type="scientific">Salinimicrobium marinum</name>
    <dbReference type="NCBI Taxonomy" id="680283"/>
    <lineage>
        <taxon>Bacteria</taxon>
        <taxon>Pseudomonadati</taxon>
        <taxon>Bacteroidota</taxon>
        <taxon>Flavobacteriia</taxon>
        <taxon>Flavobacteriales</taxon>
        <taxon>Flavobacteriaceae</taxon>
        <taxon>Salinimicrobium</taxon>
    </lineage>
</organism>
<dbReference type="GO" id="GO:0016020">
    <property type="term" value="C:membrane"/>
    <property type="evidence" value="ECO:0007669"/>
    <property type="project" value="UniProtKB-ARBA"/>
</dbReference>
<keyword evidence="6" id="KW-0811">Translocation</keyword>
<dbReference type="EMBL" id="BMXB01000003">
    <property type="protein sequence ID" value="GHA32726.1"/>
    <property type="molecule type" value="Genomic_DNA"/>
</dbReference>
<evidence type="ECO:0000256" key="6">
    <source>
        <dbReference type="ARBA" id="ARBA00023010"/>
    </source>
</evidence>
<evidence type="ECO:0000256" key="5">
    <source>
        <dbReference type="ARBA" id="ARBA00022989"/>
    </source>
</evidence>
<keyword evidence="4" id="KW-0653">Protein transport</keyword>
<keyword evidence="2" id="KW-0813">Transport</keyword>
<dbReference type="Proteomes" id="UP000610456">
    <property type="component" value="Unassembled WGS sequence"/>
</dbReference>
<comment type="subcellular location">
    <subcellularLocation>
        <location evidence="1">Membrane</location>
        <topology evidence="1">Single-pass membrane protein</topology>
    </subcellularLocation>
</comment>
<sequence>MVFGADKIPDIARGLGKGMRGVQNATNEIKHEVLSKVNEQRKESGGIRDNIQKQVSETKEELKKNTNSMNYK</sequence>
<reference evidence="9" key="1">
    <citation type="journal article" date="2014" name="Int. J. Syst. Evol. Microbiol.">
        <title>Complete genome sequence of Corynebacterium casei LMG S-19264T (=DSM 44701T), isolated from a smear-ripened cheese.</title>
        <authorList>
            <consortium name="US DOE Joint Genome Institute (JGI-PGF)"/>
            <person name="Walter F."/>
            <person name="Albersmeier A."/>
            <person name="Kalinowski J."/>
            <person name="Ruckert C."/>
        </authorList>
    </citation>
    <scope>NUCLEOTIDE SEQUENCE</scope>
    <source>
        <strain evidence="9">KCTC 12719</strain>
    </source>
</reference>
<evidence type="ECO:0000313" key="9">
    <source>
        <dbReference type="EMBL" id="GHA32726.1"/>
    </source>
</evidence>
<keyword evidence="3" id="KW-0812">Transmembrane</keyword>
<evidence type="ECO:0000256" key="4">
    <source>
        <dbReference type="ARBA" id="ARBA00022927"/>
    </source>
</evidence>
<keyword evidence="10" id="KW-1185">Reference proteome</keyword>
<dbReference type="Gene3D" id="1.20.5.3310">
    <property type="match status" value="1"/>
</dbReference>
<proteinExistence type="predicted"/>
<keyword evidence="7" id="KW-0472">Membrane</keyword>
<evidence type="ECO:0000256" key="2">
    <source>
        <dbReference type="ARBA" id="ARBA00022448"/>
    </source>
</evidence>
<feature type="region of interest" description="Disordered" evidence="8">
    <location>
        <begin position="38"/>
        <end position="72"/>
    </location>
</feature>
<protein>
    <recommendedName>
        <fullName evidence="11">Sec-independent protein translocase protein TatA</fullName>
    </recommendedName>
</protein>
<evidence type="ECO:0000256" key="7">
    <source>
        <dbReference type="ARBA" id="ARBA00023136"/>
    </source>
</evidence>
<comment type="caution">
    <text evidence="9">The sequence shown here is derived from an EMBL/GenBank/DDBJ whole genome shotgun (WGS) entry which is preliminary data.</text>
</comment>
<dbReference type="Pfam" id="PF02416">
    <property type="entry name" value="TatA_B_E"/>
    <property type="match status" value="1"/>
</dbReference>
<gene>
    <name evidence="9" type="ORF">GCM10007103_12710</name>
</gene>
<accession>A0A918SBD1</accession>
<evidence type="ECO:0000256" key="1">
    <source>
        <dbReference type="ARBA" id="ARBA00004167"/>
    </source>
</evidence>
<evidence type="ECO:0008006" key="11">
    <source>
        <dbReference type="Google" id="ProtNLM"/>
    </source>
</evidence>
<evidence type="ECO:0000256" key="3">
    <source>
        <dbReference type="ARBA" id="ARBA00022692"/>
    </source>
</evidence>
<evidence type="ECO:0000313" key="10">
    <source>
        <dbReference type="Proteomes" id="UP000610456"/>
    </source>
</evidence>
<reference evidence="9" key="2">
    <citation type="submission" date="2020-09" db="EMBL/GenBank/DDBJ databases">
        <authorList>
            <person name="Sun Q."/>
            <person name="Kim S."/>
        </authorList>
    </citation>
    <scope>NUCLEOTIDE SEQUENCE</scope>
    <source>
        <strain evidence="9">KCTC 12719</strain>
    </source>
</reference>
<dbReference type="InterPro" id="IPR003369">
    <property type="entry name" value="TatA/B/E"/>
</dbReference>
<evidence type="ECO:0000256" key="8">
    <source>
        <dbReference type="SAM" id="MobiDB-lite"/>
    </source>
</evidence>
<keyword evidence="5" id="KW-1133">Transmembrane helix</keyword>
<name>A0A918SBD1_9FLAO</name>
<dbReference type="AlphaFoldDB" id="A0A918SBD1"/>